<protein>
    <submittedName>
        <fullName evidence="1">Vitelline membrane outer layer protein 1</fullName>
    </submittedName>
</protein>
<keyword evidence="2" id="KW-1185">Reference proteome</keyword>
<dbReference type="PANTHER" id="PTHR18841">
    <property type="entry name" value="VITELLINE MEMBRANE OUTER LAYER PROTEIN I-RELATED"/>
    <property type="match status" value="1"/>
</dbReference>
<dbReference type="Proteomes" id="UP000324222">
    <property type="component" value="Unassembled WGS sequence"/>
</dbReference>
<gene>
    <name evidence="1" type="primary">VMO1_1</name>
    <name evidence="1" type="ORF">E2C01_015348</name>
</gene>
<dbReference type="EMBL" id="VSRR010001076">
    <property type="protein sequence ID" value="MPC22336.1"/>
    <property type="molecule type" value="Genomic_DNA"/>
</dbReference>
<accession>A0A5B7DMY1</accession>
<evidence type="ECO:0000313" key="1">
    <source>
        <dbReference type="EMBL" id="MPC22336.1"/>
    </source>
</evidence>
<comment type="caution">
    <text evidence="1">The sequence shown here is derived from an EMBL/GenBank/DDBJ whole genome shotgun (WGS) entry which is preliminary data.</text>
</comment>
<dbReference type="GO" id="GO:0005615">
    <property type="term" value="C:extracellular space"/>
    <property type="evidence" value="ECO:0007669"/>
    <property type="project" value="TreeGrafter"/>
</dbReference>
<dbReference type="Pfam" id="PF03762">
    <property type="entry name" value="VOMI"/>
    <property type="match status" value="1"/>
</dbReference>
<evidence type="ECO:0000313" key="2">
    <source>
        <dbReference type="Proteomes" id="UP000324222"/>
    </source>
</evidence>
<dbReference type="AlphaFoldDB" id="A0A5B7DMY1"/>
<dbReference type="SUPFAM" id="SSF51092">
    <property type="entry name" value="Vitelline membrane outer protein-I (VMO-I)"/>
    <property type="match status" value="1"/>
</dbReference>
<dbReference type="OrthoDB" id="6329319at2759"/>
<name>A0A5B7DMY1_PORTR</name>
<organism evidence="1 2">
    <name type="scientific">Portunus trituberculatus</name>
    <name type="common">Swimming crab</name>
    <name type="synonym">Neptunus trituberculatus</name>
    <dbReference type="NCBI Taxonomy" id="210409"/>
    <lineage>
        <taxon>Eukaryota</taxon>
        <taxon>Metazoa</taxon>
        <taxon>Ecdysozoa</taxon>
        <taxon>Arthropoda</taxon>
        <taxon>Crustacea</taxon>
        <taxon>Multicrustacea</taxon>
        <taxon>Malacostraca</taxon>
        <taxon>Eumalacostraca</taxon>
        <taxon>Eucarida</taxon>
        <taxon>Decapoda</taxon>
        <taxon>Pleocyemata</taxon>
        <taxon>Brachyura</taxon>
        <taxon>Eubrachyura</taxon>
        <taxon>Portunoidea</taxon>
        <taxon>Portunidae</taxon>
        <taxon>Portuninae</taxon>
        <taxon>Portunus</taxon>
    </lineage>
</organism>
<dbReference type="InterPro" id="IPR036706">
    <property type="entry name" value="VOMI_sf"/>
</dbReference>
<reference evidence="1 2" key="1">
    <citation type="submission" date="2019-05" db="EMBL/GenBank/DDBJ databases">
        <title>Another draft genome of Portunus trituberculatus and its Hox gene families provides insights of decapod evolution.</title>
        <authorList>
            <person name="Jeong J.-H."/>
            <person name="Song I."/>
            <person name="Kim S."/>
            <person name="Choi T."/>
            <person name="Kim D."/>
            <person name="Ryu S."/>
            <person name="Kim W."/>
        </authorList>
    </citation>
    <scope>NUCLEOTIDE SEQUENCE [LARGE SCALE GENOMIC DNA]</scope>
    <source>
        <tissue evidence="1">Muscle</tissue>
    </source>
</reference>
<sequence length="135" mass="15045">MNGIQLYCRLPEDVGHDGLPPRQGAKEFSITSNVARWGTWRGKRTCTEGLLTGLKMKSEEDQGFFIDDTAANDLEMQCNHSTKTLNGGGNQWGYYSSWSTCPQGWAICGLMTRVEAESAYDDSALNDVRMYCCQV</sequence>
<dbReference type="Gene3D" id="2.100.10.20">
    <property type="entry name" value="Vitelline membrane outer layer protein I (VOMI)"/>
    <property type="match status" value="1"/>
</dbReference>
<proteinExistence type="predicted"/>
<dbReference type="PANTHER" id="PTHR18841:SF0">
    <property type="entry name" value="VITELLINE MEMBRANE OUTER LAYER 1 HOMOLOG A-RELATED"/>
    <property type="match status" value="1"/>
</dbReference>
<dbReference type="InterPro" id="IPR005515">
    <property type="entry name" value="VOMI"/>
</dbReference>